<gene>
    <name evidence="1" type="ORF">Nepgr_008027</name>
</gene>
<proteinExistence type="predicted"/>
<protein>
    <submittedName>
        <fullName evidence="1">Uncharacterized protein</fullName>
    </submittedName>
</protein>
<comment type="caution">
    <text evidence="1">The sequence shown here is derived from an EMBL/GenBank/DDBJ whole genome shotgun (WGS) entry which is preliminary data.</text>
</comment>
<dbReference type="EMBL" id="BSYO01000006">
    <property type="protein sequence ID" value="GMH06187.1"/>
    <property type="molecule type" value="Genomic_DNA"/>
</dbReference>
<dbReference type="Proteomes" id="UP001279734">
    <property type="component" value="Unassembled WGS sequence"/>
</dbReference>
<dbReference type="AlphaFoldDB" id="A0AAD3S7Z3"/>
<accession>A0AAD3S7Z3</accession>
<reference evidence="1" key="1">
    <citation type="submission" date="2023-05" db="EMBL/GenBank/DDBJ databases">
        <title>Nepenthes gracilis genome sequencing.</title>
        <authorList>
            <person name="Fukushima K."/>
        </authorList>
    </citation>
    <scope>NUCLEOTIDE SEQUENCE</scope>
    <source>
        <strain evidence="1">SING2019-196</strain>
    </source>
</reference>
<evidence type="ECO:0000313" key="2">
    <source>
        <dbReference type="Proteomes" id="UP001279734"/>
    </source>
</evidence>
<name>A0AAD3S7Z3_NEPGR</name>
<organism evidence="1 2">
    <name type="scientific">Nepenthes gracilis</name>
    <name type="common">Slender pitcher plant</name>
    <dbReference type="NCBI Taxonomy" id="150966"/>
    <lineage>
        <taxon>Eukaryota</taxon>
        <taxon>Viridiplantae</taxon>
        <taxon>Streptophyta</taxon>
        <taxon>Embryophyta</taxon>
        <taxon>Tracheophyta</taxon>
        <taxon>Spermatophyta</taxon>
        <taxon>Magnoliopsida</taxon>
        <taxon>eudicotyledons</taxon>
        <taxon>Gunneridae</taxon>
        <taxon>Pentapetalae</taxon>
        <taxon>Caryophyllales</taxon>
        <taxon>Nepenthaceae</taxon>
        <taxon>Nepenthes</taxon>
    </lineage>
</organism>
<keyword evidence="2" id="KW-1185">Reference proteome</keyword>
<sequence>MLAAHPGPRDRGREKGNCKHSIGHQQLTTAAVIHCNGRGSFNIRFDSMERNSRGYISRLALLCRFYIQTNRMEMEQQTPKFYSPSKGVLVARLHKDLTS</sequence>
<evidence type="ECO:0000313" key="1">
    <source>
        <dbReference type="EMBL" id="GMH06187.1"/>
    </source>
</evidence>